<gene>
    <name evidence="4" type="ORF">J2S08_003562</name>
</gene>
<dbReference type="PANTHER" id="PTHR10046">
    <property type="entry name" value="ATP DEPENDENT LON PROTEASE FAMILY MEMBER"/>
    <property type="match status" value="1"/>
</dbReference>
<dbReference type="EMBL" id="JAUSTT010000025">
    <property type="protein sequence ID" value="MDQ0177681.1"/>
    <property type="molecule type" value="Genomic_DNA"/>
</dbReference>
<dbReference type="InterPro" id="IPR014721">
    <property type="entry name" value="Ribsml_uS5_D2-typ_fold_subgr"/>
</dbReference>
<dbReference type="InterPro" id="IPR036034">
    <property type="entry name" value="PDZ_sf"/>
</dbReference>
<dbReference type="PROSITE" id="PS50106">
    <property type="entry name" value="PDZ"/>
    <property type="match status" value="1"/>
</dbReference>
<dbReference type="Gene3D" id="3.30.230.10">
    <property type="match status" value="1"/>
</dbReference>
<protein>
    <recommendedName>
        <fullName evidence="1">endopeptidase La</fullName>
        <ecNumber evidence="1">3.4.21.53</ecNumber>
    </recommendedName>
</protein>
<dbReference type="Proteomes" id="UP001223586">
    <property type="component" value="Unassembled WGS sequence"/>
</dbReference>
<dbReference type="RefSeq" id="WP_307231881.1">
    <property type="nucleotide sequence ID" value="NZ_JAUSTT010000025.1"/>
</dbReference>
<comment type="catalytic activity">
    <reaction evidence="1">
        <text>Hydrolysis of proteins in presence of ATP.</text>
        <dbReference type="EC" id="3.4.21.53"/>
    </reaction>
</comment>
<dbReference type="SMART" id="SM00228">
    <property type="entry name" value="PDZ"/>
    <property type="match status" value="1"/>
</dbReference>
<dbReference type="NCBIfam" id="NF041438">
    <property type="entry name" value="SepM_fam_S16"/>
    <property type="match status" value="1"/>
</dbReference>
<dbReference type="InterPro" id="IPR027065">
    <property type="entry name" value="Lon_Prtase"/>
</dbReference>
<sequence length="350" mass="39319">MQRNKLFRRLLLIMFILVLVSFYRLPYFVQKPGVARELQPMIEVEGGNTGEAGTFMLTTVQIGKANLYTYALAHFNKYEEILTTKDLRLEGESEEEYNVRQLYYMENSKHHAVQVAYEKANKEVRFDYKGVYVLKIVDGMPASKVLKAGDRIIKVDGHQFSASQEFIDYVGKKQADDIVRITFLRNDKEMTKEIAVAAFDDTSDKVGIGVQLVDDREMHTDPAIHVDTEGIGGPSAGLMFSLEIYNQLTEEDITHGYFIAGTGTISPNGEVGRIGGIDQKVVAAHRAGADLFFAPDDEIPDEWKDHPDVLTNYEEAKKTAEDIGTNMKIVPVKTFDDALLFLGSLDKNKS</sequence>
<keyword evidence="5" id="KW-1185">Reference proteome</keyword>
<dbReference type="InterPro" id="IPR001478">
    <property type="entry name" value="PDZ"/>
</dbReference>
<feature type="active site" evidence="1">
    <location>
        <position position="280"/>
    </location>
</feature>
<accession>A0ABT9WWK5</accession>
<evidence type="ECO:0000313" key="4">
    <source>
        <dbReference type="EMBL" id="MDQ0177681.1"/>
    </source>
</evidence>
<keyword evidence="1" id="KW-0720">Serine protease</keyword>
<keyword evidence="1" id="KW-0378">Hydrolase</keyword>
<proteinExistence type="inferred from homology"/>
<organism evidence="4 5">
    <name type="scientific">Bacillus chungangensis</name>
    <dbReference type="NCBI Taxonomy" id="587633"/>
    <lineage>
        <taxon>Bacteria</taxon>
        <taxon>Bacillati</taxon>
        <taxon>Bacillota</taxon>
        <taxon>Bacilli</taxon>
        <taxon>Bacillales</taxon>
        <taxon>Bacillaceae</taxon>
        <taxon>Bacillus</taxon>
    </lineage>
</organism>
<feature type="domain" description="PDZ" evidence="2">
    <location>
        <begin position="114"/>
        <end position="180"/>
    </location>
</feature>
<comment type="similarity">
    <text evidence="1">Belongs to the peptidase S16 family.</text>
</comment>
<dbReference type="InterPro" id="IPR020568">
    <property type="entry name" value="Ribosomal_Su5_D2-typ_SF"/>
</dbReference>
<dbReference type="InterPro" id="IPR008269">
    <property type="entry name" value="Lon_proteolytic"/>
</dbReference>
<keyword evidence="1" id="KW-0645">Protease</keyword>
<evidence type="ECO:0000256" key="1">
    <source>
        <dbReference type="PROSITE-ProRule" id="PRU01122"/>
    </source>
</evidence>
<dbReference type="SUPFAM" id="SSF54211">
    <property type="entry name" value="Ribosomal protein S5 domain 2-like"/>
    <property type="match status" value="1"/>
</dbReference>
<evidence type="ECO:0000313" key="5">
    <source>
        <dbReference type="Proteomes" id="UP001223586"/>
    </source>
</evidence>
<comment type="caution">
    <text evidence="4">The sequence shown here is derived from an EMBL/GenBank/DDBJ whole genome shotgun (WGS) entry which is preliminary data.</text>
</comment>
<evidence type="ECO:0000259" key="3">
    <source>
        <dbReference type="PROSITE" id="PS51786"/>
    </source>
</evidence>
<reference evidence="4 5" key="1">
    <citation type="submission" date="2023-07" db="EMBL/GenBank/DDBJ databases">
        <title>Genomic Encyclopedia of Type Strains, Phase IV (KMG-IV): sequencing the most valuable type-strain genomes for metagenomic binning, comparative biology and taxonomic classification.</title>
        <authorList>
            <person name="Goeker M."/>
        </authorList>
    </citation>
    <scope>NUCLEOTIDE SEQUENCE [LARGE SCALE GENOMIC DNA]</scope>
    <source>
        <strain evidence="4 5">DSM 23837</strain>
    </source>
</reference>
<evidence type="ECO:0000259" key="2">
    <source>
        <dbReference type="PROSITE" id="PS50106"/>
    </source>
</evidence>
<dbReference type="PROSITE" id="PS51786">
    <property type="entry name" value="LON_PROTEOLYTIC"/>
    <property type="match status" value="1"/>
</dbReference>
<dbReference type="SUPFAM" id="SSF50156">
    <property type="entry name" value="PDZ domain-like"/>
    <property type="match status" value="1"/>
</dbReference>
<dbReference type="Pfam" id="PF13180">
    <property type="entry name" value="PDZ_2"/>
    <property type="match status" value="1"/>
</dbReference>
<dbReference type="EC" id="3.4.21.53" evidence="1"/>
<name>A0ABT9WWK5_9BACI</name>
<feature type="active site" evidence="1">
    <location>
        <position position="235"/>
    </location>
</feature>
<feature type="domain" description="Lon proteolytic" evidence="3">
    <location>
        <begin position="229"/>
        <end position="345"/>
    </location>
</feature>